<evidence type="ECO:0000313" key="2">
    <source>
        <dbReference type="EMBL" id="TSC65770.1"/>
    </source>
</evidence>
<keyword evidence="1" id="KW-1133">Transmembrane helix</keyword>
<protein>
    <submittedName>
        <fullName evidence="2">Uncharacterized protein</fullName>
    </submittedName>
</protein>
<gene>
    <name evidence="2" type="ORF">CEO22_354</name>
</gene>
<feature type="transmembrane region" description="Helical" evidence="1">
    <location>
        <begin position="47"/>
        <end position="68"/>
    </location>
</feature>
<feature type="non-terminal residue" evidence="2">
    <location>
        <position position="1"/>
    </location>
</feature>
<comment type="caution">
    <text evidence="2">The sequence shown here is derived from an EMBL/GenBank/DDBJ whole genome shotgun (WGS) entry which is preliminary data.</text>
</comment>
<dbReference type="AlphaFoldDB" id="A0A554JBV7"/>
<organism evidence="2 3">
    <name type="scientific">Candidatus Berkelbacteria bacterium Gr01-1014_85</name>
    <dbReference type="NCBI Taxonomy" id="2017150"/>
    <lineage>
        <taxon>Bacteria</taxon>
        <taxon>Candidatus Berkelbacteria</taxon>
    </lineage>
</organism>
<reference evidence="2 3" key="1">
    <citation type="submission" date="2017-08" db="EMBL/GenBank/DDBJ databases">
        <title>Mechanisms for carbon and nitrogen cycling indicate functional differentiation within the Candidate Phyla Radiation.</title>
        <authorList>
            <person name="Danczak R.E."/>
            <person name="Johnston M.D."/>
            <person name="Kenah C."/>
            <person name="Slattery M."/>
            <person name="Wrighton K.C."/>
            <person name="Wilkins M.J."/>
        </authorList>
    </citation>
    <scope>NUCLEOTIDE SEQUENCE [LARGE SCALE GENOMIC DNA]</scope>
    <source>
        <strain evidence="2">Gr01-1014_85</strain>
    </source>
</reference>
<keyword evidence="1" id="KW-0812">Transmembrane</keyword>
<evidence type="ECO:0000256" key="1">
    <source>
        <dbReference type="SAM" id="Phobius"/>
    </source>
</evidence>
<evidence type="ECO:0000313" key="3">
    <source>
        <dbReference type="Proteomes" id="UP000316253"/>
    </source>
</evidence>
<sequence length="251" mass="28143">RATELRQKREALSLAQLIWSSLLAAWLIALLANFVQWQTWLWDNTKLLTMAYLLMSLPLAIWLTDLLAQLRTPLWRGSKLLSFGARLGILILALFYLTGAGLVDNLSVLSSSREPLVLAELADRQAIQALASQLLSPTPALTASWRRPKTKTRPIIASGTAHNHPLSLFTGLLLYQGYEGWIHSYGFNFEPRLTLLRQFYAGNRTARDELVKQGVTYFLLSNYEKIPSFSAILPRIRPTLAASIALGRKAL</sequence>
<name>A0A554JBV7_9BACT</name>
<keyword evidence="1" id="KW-0472">Membrane</keyword>
<feature type="transmembrane region" description="Helical" evidence="1">
    <location>
        <begin position="12"/>
        <end position="35"/>
    </location>
</feature>
<feature type="transmembrane region" description="Helical" evidence="1">
    <location>
        <begin position="80"/>
        <end position="103"/>
    </location>
</feature>
<dbReference type="EMBL" id="VMFD01000028">
    <property type="protein sequence ID" value="TSC65770.1"/>
    <property type="molecule type" value="Genomic_DNA"/>
</dbReference>
<proteinExistence type="predicted"/>
<dbReference type="Proteomes" id="UP000316253">
    <property type="component" value="Unassembled WGS sequence"/>
</dbReference>
<accession>A0A554JBV7</accession>